<feature type="domain" description="Haem-binding uptake Tiki superfamily ChaN" evidence="1">
    <location>
        <begin position="39"/>
        <end position="245"/>
    </location>
</feature>
<protein>
    <submittedName>
        <fullName evidence="2">Putative iron-regulated protein</fullName>
    </submittedName>
</protein>
<proteinExistence type="predicted"/>
<dbReference type="Pfam" id="PF04187">
    <property type="entry name" value="Cofac_haem_bdg"/>
    <property type="match status" value="1"/>
</dbReference>
<reference evidence="2 3" key="1">
    <citation type="submission" date="2015-11" db="EMBL/GenBank/DDBJ databases">
        <title>Description and complete genome sequence of a novel strain predominating in hypersaline microbial mats and representing a new family of the Bacteriodetes phylum.</title>
        <authorList>
            <person name="Spring S."/>
            <person name="Bunk B."/>
            <person name="Sproer C."/>
            <person name="Klenk H.-P."/>
        </authorList>
    </citation>
    <scope>NUCLEOTIDE SEQUENCE [LARGE SCALE GENOMIC DNA]</scope>
    <source>
        <strain evidence="2 3">L21-Spi-D4</strain>
    </source>
</reference>
<dbReference type="EMBL" id="CP013118">
    <property type="protein sequence ID" value="ALO14534.1"/>
    <property type="molecule type" value="Genomic_DNA"/>
</dbReference>
<dbReference type="RefSeq" id="WP_057952073.1">
    <property type="nucleotide sequence ID" value="NZ_CP013118.1"/>
</dbReference>
<evidence type="ECO:0000259" key="1">
    <source>
        <dbReference type="Pfam" id="PF04187"/>
    </source>
</evidence>
<evidence type="ECO:0000313" key="2">
    <source>
        <dbReference type="EMBL" id="ALO14534.1"/>
    </source>
</evidence>
<name>A0A0S2HWW2_9BACT</name>
<dbReference type="Gene3D" id="3.40.50.11550">
    <property type="match status" value="2"/>
</dbReference>
<keyword evidence="3" id="KW-1185">Reference proteome</keyword>
<gene>
    <name evidence="2" type="ORF">L21SP5_00864</name>
</gene>
<dbReference type="KEGG" id="blq:L21SP5_00864"/>
<dbReference type="PATRIC" id="fig|1307839.3.peg.914"/>
<sequence>MKTFFSVLLLLIGINLIGQNPKSYELYNSKGKKVSWEKMTKDLQKQDVVFFGELHNSAIAHWLQLELTKNLYMKVTNKLALAAEMFEADNQIIIDEYLNDLIAIKNFEEEARLWDNYKTDYKPLLEFAKQHSIPFIASNIPRRYAALVNKKGFKGLEELSDEAKKWLPPLPVPFDIELPGYAKMLKMAAHMPGKKGNAENLAKAQAIKDATMAHFIVQNMQPGMLMLHFNGRYHSDNHEGIVWYVKEYAPEAKIKTISTVLQNDVNEILDKNTTVADYILVVNEDVTETY</sequence>
<dbReference type="InterPro" id="IPR007314">
    <property type="entry name" value="Cofac_haem-bd_dom"/>
</dbReference>
<dbReference type="OrthoDB" id="1680202at2"/>
<dbReference type="STRING" id="1307839.L21SP5_00864"/>
<accession>A0A0S2HWW2</accession>
<dbReference type="Proteomes" id="UP000064893">
    <property type="component" value="Chromosome"/>
</dbReference>
<evidence type="ECO:0000313" key="3">
    <source>
        <dbReference type="Proteomes" id="UP000064893"/>
    </source>
</evidence>
<dbReference type="SUPFAM" id="SSF159501">
    <property type="entry name" value="EreA/ChaN-like"/>
    <property type="match status" value="1"/>
</dbReference>
<dbReference type="AlphaFoldDB" id="A0A0S2HWW2"/>
<organism evidence="2 3">
    <name type="scientific">Salinivirga cyanobacteriivorans</name>
    <dbReference type="NCBI Taxonomy" id="1307839"/>
    <lineage>
        <taxon>Bacteria</taxon>
        <taxon>Pseudomonadati</taxon>
        <taxon>Bacteroidota</taxon>
        <taxon>Bacteroidia</taxon>
        <taxon>Bacteroidales</taxon>
        <taxon>Salinivirgaceae</taxon>
        <taxon>Salinivirga</taxon>
    </lineage>
</organism>
<dbReference type="CDD" id="cd14727">
    <property type="entry name" value="ChanN-like"/>
    <property type="match status" value="1"/>
</dbReference>